<evidence type="ECO:0000256" key="3">
    <source>
        <dbReference type="ARBA" id="ARBA00022840"/>
    </source>
</evidence>
<dbReference type="InterPro" id="IPR054827">
    <property type="entry name" value="thermosome_alpha"/>
</dbReference>
<evidence type="ECO:0000256" key="4">
    <source>
        <dbReference type="ARBA" id="ARBA00023186"/>
    </source>
</evidence>
<evidence type="ECO:0000313" key="8">
    <source>
        <dbReference type="Proteomes" id="UP001218034"/>
    </source>
</evidence>
<dbReference type="Pfam" id="PF00118">
    <property type="entry name" value="Cpn60_TCP1"/>
    <property type="match status" value="1"/>
</dbReference>
<dbReference type="Gene3D" id="1.10.560.10">
    <property type="entry name" value="GroEL-like equatorial domain"/>
    <property type="match status" value="1"/>
</dbReference>
<evidence type="ECO:0000256" key="6">
    <source>
        <dbReference type="SAM" id="MobiDB-lite"/>
    </source>
</evidence>
<dbReference type="Gene3D" id="3.50.7.10">
    <property type="entry name" value="GroEL"/>
    <property type="match status" value="1"/>
</dbReference>
<dbReference type="PROSITE" id="PS00750">
    <property type="entry name" value="TCP1_1"/>
    <property type="match status" value="1"/>
</dbReference>
<keyword evidence="2 5" id="KW-0547">Nucleotide-binding</keyword>
<name>A0ABY8CF38_9ARCH</name>
<protein>
    <submittedName>
        <fullName evidence="7">Chaperonin GroEL, HSP60 family / Thermosome subunit</fullName>
    </submittedName>
</protein>
<sequence>MAGLGGQPVFIMSEDAQRQTGEDAQENNIAACKTVAKAVRTTLGPKGMDKMMVDSMGDIVVTNDGVTILEEMNLEHPAAKMMVEVAQTQEEEVGDGTTSAVVFAGELLKQAEDLLDQEIHPTIITQGFRLARQKSTEVLEDISMDVSVNDTDTLEKVAKTAMTGKSAEASRDYLAEVAVKAIHQVAEETGDEIVLDRDQIKVEKSQGGSVEDTELVQGVILNKEGVHGNMPNSIDDANIALLKSPIEVRETETDAEINISDPSQMKNFVEQEEQQLKEMVESIAESGADVVLCQKGIDDMAQHYLAKEGIFAARRVSSGDLDKLSKATGANIVTSINDIEKADLGRAGSVKERKVGGDPMTFISDCPEAKSVSILIRGGTEHVVNEIDRAMEDAIGSVVSALRSGRVVGGGGATEVELARELRDYADTVGGREQLAINAFADAIEVLPRTLAENAGFDPIDSLVELRNKHEDGEVWAGLDVTSGKSEVLFEKGVVEPRQIKTQAVQSASEAAEMILRIDDVISASGFDSDGGDAGGGPPGGPGGGMPGGMGGMM</sequence>
<organism evidence="7 8">
    <name type="scientific">Candidatus Nanohalococcus occultus</name>
    <dbReference type="NCBI Taxonomy" id="2978047"/>
    <lineage>
        <taxon>Archaea</taxon>
        <taxon>Candidatus Nanohalarchaeota</taxon>
        <taxon>Candidatus Nanohalarchaeota incertae sedis</taxon>
        <taxon>Candidatus Nanohalococcus</taxon>
    </lineage>
</organism>
<dbReference type="PANTHER" id="PTHR11353">
    <property type="entry name" value="CHAPERONIN"/>
    <property type="match status" value="1"/>
</dbReference>
<dbReference type="NCBIfam" id="NF041083">
    <property type="entry name" value="thermosome_beta"/>
    <property type="match status" value="1"/>
</dbReference>
<feature type="region of interest" description="Disordered" evidence="6">
    <location>
        <begin position="527"/>
        <end position="554"/>
    </location>
</feature>
<dbReference type="InterPro" id="IPR027409">
    <property type="entry name" value="GroEL-like_apical_dom_sf"/>
</dbReference>
<dbReference type="InterPro" id="IPR053374">
    <property type="entry name" value="TCP-1_chaperonin"/>
</dbReference>
<dbReference type="SUPFAM" id="SSF48592">
    <property type="entry name" value="GroEL equatorial domain-like"/>
    <property type="match status" value="1"/>
</dbReference>
<keyword evidence="3 5" id="KW-0067">ATP-binding</keyword>
<dbReference type="Gene3D" id="3.30.260.10">
    <property type="entry name" value="TCP-1-like chaperonin intermediate domain"/>
    <property type="match status" value="1"/>
</dbReference>
<accession>A0ABY8CF38</accession>
<dbReference type="SUPFAM" id="SSF54849">
    <property type="entry name" value="GroEL-intermediate domain like"/>
    <property type="match status" value="1"/>
</dbReference>
<dbReference type="InterPro" id="IPR017998">
    <property type="entry name" value="Chaperone_TCP-1"/>
</dbReference>
<feature type="compositionally biased region" description="Gly residues" evidence="6">
    <location>
        <begin position="532"/>
        <end position="554"/>
    </location>
</feature>
<dbReference type="InterPro" id="IPR027410">
    <property type="entry name" value="TCP-1-like_intermed_sf"/>
</dbReference>
<proteinExistence type="inferred from homology"/>
<dbReference type="InterPro" id="IPR027413">
    <property type="entry name" value="GROEL-like_equatorial_sf"/>
</dbReference>
<dbReference type="PRINTS" id="PR00304">
    <property type="entry name" value="TCOMPLEXTCP1"/>
</dbReference>
<dbReference type="PROSITE" id="PS00751">
    <property type="entry name" value="TCP1_2"/>
    <property type="match status" value="1"/>
</dbReference>
<reference evidence="7 8" key="1">
    <citation type="submission" date="2022-09" db="EMBL/GenBank/DDBJ databases">
        <title>Xylan utilization by haloarchaea-nanohaloarchaea associations.</title>
        <authorList>
            <person name="Yakimov M."/>
        </authorList>
    </citation>
    <scope>NUCLEOTIDE SEQUENCE [LARGE SCALE GENOMIC DNA]</scope>
    <source>
        <strain evidence="7 8">SVXNc</strain>
    </source>
</reference>
<dbReference type="SUPFAM" id="SSF52029">
    <property type="entry name" value="GroEL apical domain-like"/>
    <property type="match status" value="1"/>
</dbReference>
<dbReference type="EMBL" id="CP104395">
    <property type="protein sequence ID" value="WEL19829.1"/>
    <property type="molecule type" value="Genomic_DNA"/>
</dbReference>
<gene>
    <name evidence="7" type="primary">groEL</name>
    <name evidence="7" type="ORF">SVXNc_0822</name>
</gene>
<keyword evidence="8" id="KW-1185">Reference proteome</keyword>
<dbReference type="NCBIfam" id="TIGR02339">
    <property type="entry name" value="thermosome_arch"/>
    <property type="match status" value="1"/>
</dbReference>
<dbReference type="GeneID" id="90590259"/>
<comment type="similarity">
    <text evidence="1 5">Belongs to the TCP-1 chaperonin family.</text>
</comment>
<dbReference type="NCBIfam" id="NF041082">
    <property type="entry name" value="thermosome_alpha"/>
    <property type="match status" value="1"/>
</dbReference>
<evidence type="ECO:0000256" key="1">
    <source>
        <dbReference type="ARBA" id="ARBA00008020"/>
    </source>
</evidence>
<dbReference type="InterPro" id="IPR002423">
    <property type="entry name" value="Cpn60/GroEL/TCP-1"/>
</dbReference>
<dbReference type="CDD" id="cd03343">
    <property type="entry name" value="cpn60"/>
    <property type="match status" value="1"/>
</dbReference>
<evidence type="ECO:0000256" key="2">
    <source>
        <dbReference type="ARBA" id="ARBA00022741"/>
    </source>
</evidence>
<dbReference type="RefSeq" id="WP_347721661.1">
    <property type="nucleotide sequence ID" value="NZ_CP104395.1"/>
</dbReference>
<dbReference type="PROSITE" id="PS00995">
    <property type="entry name" value="TCP1_3"/>
    <property type="match status" value="1"/>
</dbReference>
<keyword evidence="4 5" id="KW-0143">Chaperone</keyword>
<evidence type="ECO:0000256" key="5">
    <source>
        <dbReference type="RuleBase" id="RU004187"/>
    </source>
</evidence>
<dbReference type="Proteomes" id="UP001218034">
    <property type="component" value="Chromosome"/>
</dbReference>
<evidence type="ECO:0000313" key="7">
    <source>
        <dbReference type="EMBL" id="WEL19829.1"/>
    </source>
</evidence>
<dbReference type="InterPro" id="IPR012714">
    <property type="entry name" value="Thermosome_arc"/>
</dbReference>
<dbReference type="InterPro" id="IPR002194">
    <property type="entry name" value="Chaperonin_TCP-1_CS"/>
</dbReference>